<reference evidence="2 3" key="1">
    <citation type="journal article" date="2011" name="J. Bacteriol.">
        <title>Complete genome sequence of Algoriphagus sp. PR1, bacterial prey of a colony-forming choanoflagellate.</title>
        <authorList>
            <person name="Alegado R.A."/>
            <person name="Ferriera S."/>
            <person name="Nusbaum C."/>
            <person name="Young S.K."/>
            <person name="Zeng Q."/>
            <person name="Imamovic A."/>
            <person name="Fairclough S.R."/>
            <person name="King N."/>
        </authorList>
    </citation>
    <scope>NUCLEOTIDE SEQUENCE [LARGE SCALE GENOMIC DNA]</scope>
    <source>
        <strain evidence="2 3">PR1</strain>
    </source>
</reference>
<keyword evidence="3" id="KW-1185">Reference proteome</keyword>
<dbReference type="InterPro" id="IPR036378">
    <property type="entry name" value="FAS1_dom_sf"/>
</dbReference>
<dbReference type="EMBL" id="AAXU02000001">
    <property type="protein sequence ID" value="EAZ82046.2"/>
    <property type="molecule type" value="Genomic_DNA"/>
</dbReference>
<comment type="caution">
    <text evidence="2">The sequence shown here is derived from an EMBL/GenBank/DDBJ whole genome shotgun (WGS) entry which is preliminary data.</text>
</comment>
<dbReference type="HOGENOM" id="CLU_031281_1_1_10"/>
<dbReference type="Gene3D" id="2.30.180.10">
    <property type="entry name" value="FAS1 domain"/>
    <property type="match status" value="2"/>
</dbReference>
<proteinExistence type="predicted"/>
<dbReference type="SUPFAM" id="SSF82153">
    <property type="entry name" value="FAS1 domain"/>
    <property type="match status" value="2"/>
</dbReference>
<name>A3HV74_9BACT</name>
<dbReference type="eggNOG" id="COG2335">
    <property type="taxonomic scope" value="Bacteria"/>
</dbReference>
<evidence type="ECO:0000313" key="2">
    <source>
        <dbReference type="EMBL" id="EAZ82046.2"/>
    </source>
</evidence>
<dbReference type="GO" id="GO:0005615">
    <property type="term" value="C:extracellular space"/>
    <property type="evidence" value="ECO:0007669"/>
    <property type="project" value="TreeGrafter"/>
</dbReference>
<evidence type="ECO:0000313" key="3">
    <source>
        <dbReference type="Proteomes" id="UP000003919"/>
    </source>
</evidence>
<dbReference type="Pfam" id="PF02469">
    <property type="entry name" value="Fasciclin"/>
    <property type="match status" value="2"/>
</dbReference>
<accession>A3HV74</accession>
<dbReference type="AlphaFoldDB" id="A3HV74"/>
<dbReference type="FunFam" id="2.30.180.10:FF:000032">
    <property type="entry name" value="Fasciclin domain-containing protein, putative"/>
    <property type="match status" value="2"/>
</dbReference>
<dbReference type="PANTHER" id="PTHR10900:SF77">
    <property type="entry name" value="FI19380P1"/>
    <property type="match status" value="1"/>
</dbReference>
<protein>
    <submittedName>
        <fullName evidence="2">Fasciclin domain protein</fullName>
    </submittedName>
</protein>
<organism evidence="2 3">
    <name type="scientific">Algoriphagus machipongonensis</name>
    <dbReference type="NCBI Taxonomy" id="388413"/>
    <lineage>
        <taxon>Bacteria</taxon>
        <taxon>Pseudomonadati</taxon>
        <taxon>Bacteroidota</taxon>
        <taxon>Cytophagia</taxon>
        <taxon>Cytophagales</taxon>
        <taxon>Cyclobacteriaceae</taxon>
        <taxon>Algoriphagus</taxon>
    </lineage>
</organism>
<dbReference type="InterPro" id="IPR000782">
    <property type="entry name" value="FAS1_domain"/>
</dbReference>
<evidence type="ECO:0000259" key="1">
    <source>
        <dbReference type="PROSITE" id="PS50213"/>
    </source>
</evidence>
<dbReference type="EMBL" id="CM001023">
    <property type="protein sequence ID" value="EAZ82046.2"/>
    <property type="molecule type" value="Genomic_DNA"/>
</dbReference>
<dbReference type="SMART" id="SM00554">
    <property type="entry name" value="FAS1"/>
    <property type="match status" value="2"/>
</dbReference>
<dbReference type="PANTHER" id="PTHR10900">
    <property type="entry name" value="PERIOSTIN-RELATED"/>
    <property type="match status" value="1"/>
</dbReference>
<dbReference type="InterPro" id="IPR050904">
    <property type="entry name" value="Adhesion/Biosynth-related"/>
</dbReference>
<dbReference type="STRING" id="388413.ALPR1_02355"/>
<gene>
    <name evidence="2" type="ORF">ALPR1_02355</name>
</gene>
<dbReference type="PROSITE" id="PS50213">
    <property type="entry name" value="FAS1"/>
    <property type="match status" value="2"/>
</dbReference>
<feature type="domain" description="FAS1" evidence="1">
    <location>
        <begin position="23"/>
        <end position="156"/>
    </location>
</feature>
<dbReference type="Proteomes" id="UP000003919">
    <property type="component" value="Chromosome"/>
</dbReference>
<feature type="domain" description="FAS1" evidence="1">
    <location>
        <begin position="165"/>
        <end position="300"/>
    </location>
</feature>
<sequence length="303" mass="31707">MALMVMVGFTSCDDDDDDMTPEPENLVEVIDGDPDFMILSSAIAEAGLEGALSGTGPFTVFAPNDAAIEAYILNNSLTPADLLSNAELADILSYHVVSGSVMAADVTAGSVSNLTSDPFFVSIDPSGSVWINGNTEVIATDQMASNGVIHTLDYIITPPTQSIAEIAVESTTAATPEFTQLVAALTRAGLVDAVSGGFEDNLTVFAPTDAAFEALYETLGVDGVDDIDLDLLTSVLQYHVVPSRAFSQDLRDGASLPTLLEGESLTVDLPGLMINESSLVPSMLNIHATNGVIHVIDQVIIPE</sequence>